<keyword evidence="10 13" id="KW-0472">Membrane</keyword>
<keyword evidence="16" id="KW-1185">Reference proteome</keyword>
<accession>A6G4M6</accession>
<evidence type="ECO:0000313" key="15">
    <source>
        <dbReference type="EMBL" id="EDM79146.1"/>
    </source>
</evidence>
<keyword evidence="11" id="KW-0275">Fatty acid biosynthesis</keyword>
<dbReference type="InterPro" id="IPR005804">
    <property type="entry name" value="FA_desaturase_dom"/>
</dbReference>
<evidence type="ECO:0000256" key="9">
    <source>
        <dbReference type="ARBA" id="ARBA00023098"/>
    </source>
</evidence>
<keyword evidence="6 13" id="KW-1133">Transmembrane helix</keyword>
<name>A6G4M6_9BACT</name>
<feature type="transmembrane region" description="Helical" evidence="13">
    <location>
        <begin position="90"/>
        <end position="112"/>
    </location>
</feature>
<keyword evidence="8" id="KW-0408">Iron</keyword>
<dbReference type="AlphaFoldDB" id="A6G4M6"/>
<evidence type="ECO:0000256" key="12">
    <source>
        <dbReference type="SAM" id="MobiDB-lite"/>
    </source>
</evidence>
<evidence type="ECO:0000256" key="13">
    <source>
        <dbReference type="SAM" id="Phobius"/>
    </source>
</evidence>
<evidence type="ECO:0000256" key="5">
    <source>
        <dbReference type="ARBA" id="ARBA00022832"/>
    </source>
</evidence>
<dbReference type="Proteomes" id="UP000005801">
    <property type="component" value="Unassembled WGS sequence"/>
</dbReference>
<evidence type="ECO:0000259" key="14">
    <source>
        <dbReference type="Pfam" id="PF00487"/>
    </source>
</evidence>
<keyword evidence="3" id="KW-0444">Lipid biosynthesis</keyword>
<sequence>MRAMGQSIRDLDEPSAGPKAASGISFLKRVLEPPSYGWEQRPSNAQMWRELASRVNIFASRKNWLGFTNWFWTLALAPFIVLFFAYYFSWWGLVVGFLYSMVGMGTYGTIWLHRYGTHKAFTFSHPVWRFVTRNLVIKVVPEEIYIISHLVHHAVPEKPGDPYNATFGGLYCFLADSLHQPIAQDLSREEYARAVGFVEHTGIIVNSYEQYQRWGSIAHPVWMTAAFAFNWLFWYAAFYLIGGHALAVTIFGSAHIWAVGIRTFNFAGHGGGEDKRVEGVDFNRRDLSINQYWPGYVAGEWHNNHHLYPNSARAGFLWWQFDLAWVYIKTLSRLGMVSSYHDHRPRFLARHWQPYVEAKKAAASSAE</sequence>
<dbReference type="GO" id="GO:0016020">
    <property type="term" value="C:membrane"/>
    <property type="evidence" value="ECO:0007669"/>
    <property type="project" value="UniProtKB-SubCell"/>
</dbReference>
<comment type="caution">
    <text evidence="15">The sequence shown here is derived from an EMBL/GenBank/DDBJ whole genome shotgun (WGS) entry which is preliminary data.</text>
</comment>
<dbReference type="PANTHER" id="PTHR11351">
    <property type="entry name" value="ACYL-COA DESATURASE"/>
    <property type="match status" value="1"/>
</dbReference>
<comment type="similarity">
    <text evidence="2">Belongs to the fatty acid desaturase type 2 family.</text>
</comment>
<evidence type="ECO:0000313" key="16">
    <source>
        <dbReference type="Proteomes" id="UP000005801"/>
    </source>
</evidence>
<evidence type="ECO:0000256" key="3">
    <source>
        <dbReference type="ARBA" id="ARBA00022516"/>
    </source>
</evidence>
<keyword evidence="9" id="KW-0443">Lipid metabolism</keyword>
<keyword evidence="7" id="KW-0560">Oxidoreductase</keyword>
<feature type="region of interest" description="Disordered" evidence="12">
    <location>
        <begin position="1"/>
        <end position="20"/>
    </location>
</feature>
<dbReference type="InterPro" id="IPR015876">
    <property type="entry name" value="Acyl-CoA_DS"/>
</dbReference>
<evidence type="ECO:0000256" key="10">
    <source>
        <dbReference type="ARBA" id="ARBA00023136"/>
    </source>
</evidence>
<comment type="subcellular location">
    <subcellularLocation>
        <location evidence="1">Membrane</location>
        <topology evidence="1">Multi-pass membrane protein</topology>
    </subcellularLocation>
</comment>
<dbReference type="Pfam" id="PF00487">
    <property type="entry name" value="FA_desaturase"/>
    <property type="match status" value="1"/>
</dbReference>
<organism evidence="15 16">
    <name type="scientific">Plesiocystis pacifica SIR-1</name>
    <dbReference type="NCBI Taxonomy" id="391625"/>
    <lineage>
        <taxon>Bacteria</taxon>
        <taxon>Pseudomonadati</taxon>
        <taxon>Myxococcota</taxon>
        <taxon>Polyangia</taxon>
        <taxon>Nannocystales</taxon>
        <taxon>Nannocystaceae</taxon>
        <taxon>Plesiocystis</taxon>
    </lineage>
</organism>
<evidence type="ECO:0000256" key="11">
    <source>
        <dbReference type="ARBA" id="ARBA00023160"/>
    </source>
</evidence>
<gene>
    <name evidence="15" type="ORF">PPSIR1_27308</name>
</gene>
<evidence type="ECO:0000256" key="8">
    <source>
        <dbReference type="ARBA" id="ARBA00023004"/>
    </source>
</evidence>
<evidence type="ECO:0000256" key="4">
    <source>
        <dbReference type="ARBA" id="ARBA00022692"/>
    </source>
</evidence>
<dbReference type="STRING" id="391625.PPSIR1_27308"/>
<dbReference type="GO" id="GO:0006633">
    <property type="term" value="P:fatty acid biosynthetic process"/>
    <property type="evidence" value="ECO:0007669"/>
    <property type="project" value="UniProtKB-KW"/>
</dbReference>
<evidence type="ECO:0000256" key="7">
    <source>
        <dbReference type="ARBA" id="ARBA00023002"/>
    </source>
</evidence>
<keyword evidence="4 13" id="KW-0812">Transmembrane</keyword>
<feature type="transmembrane region" description="Helical" evidence="13">
    <location>
        <begin position="64"/>
        <end position="84"/>
    </location>
</feature>
<evidence type="ECO:0000256" key="6">
    <source>
        <dbReference type="ARBA" id="ARBA00022989"/>
    </source>
</evidence>
<dbReference type="EMBL" id="ABCS01000022">
    <property type="protein sequence ID" value="EDM79146.1"/>
    <property type="molecule type" value="Genomic_DNA"/>
</dbReference>
<keyword evidence="5" id="KW-0276">Fatty acid metabolism</keyword>
<evidence type="ECO:0000256" key="1">
    <source>
        <dbReference type="ARBA" id="ARBA00004141"/>
    </source>
</evidence>
<dbReference type="eggNOG" id="COG1398">
    <property type="taxonomic scope" value="Bacteria"/>
</dbReference>
<feature type="domain" description="Fatty acid desaturase" evidence="14">
    <location>
        <begin position="89"/>
        <end position="330"/>
    </location>
</feature>
<protein>
    <submittedName>
        <fullName evidence="15">Fatty-acid desaturase</fullName>
    </submittedName>
</protein>
<reference evidence="15 16" key="1">
    <citation type="submission" date="2007-06" db="EMBL/GenBank/DDBJ databases">
        <authorList>
            <person name="Shimkets L."/>
            <person name="Ferriera S."/>
            <person name="Johnson J."/>
            <person name="Kravitz S."/>
            <person name="Beeson K."/>
            <person name="Sutton G."/>
            <person name="Rogers Y.-H."/>
            <person name="Friedman R."/>
            <person name="Frazier M."/>
            <person name="Venter J.C."/>
        </authorList>
    </citation>
    <scope>NUCLEOTIDE SEQUENCE [LARGE SCALE GENOMIC DNA]</scope>
    <source>
        <strain evidence="15 16">SIR-1</strain>
    </source>
</reference>
<dbReference type="PANTHER" id="PTHR11351:SF31">
    <property type="entry name" value="DESATURASE 1, ISOFORM A-RELATED"/>
    <property type="match status" value="1"/>
</dbReference>
<evidence type="ECO:0000256" key="2">
    <source>
        <dbReference type="ARBA" id="ARBA00008749"/>
    </source>
</evidence>
<dbReference type="GO" id="GO:0016717">
    <property type="term" value="F:oxidoreductase activity, acting on paired donors, with oxidation of a pair of donors resulting in the reduction of molecular oxygen to two molecules of water"/>
    <property type="evidence" value="ECO:0007669"/>
    <property type="project" value="InterPro"/>
</dbReference>
<proteinExistence type="inferred from homology"/>